<dbReference type="Pfam" id="PF07715">
    <property type="entry name" value="Plug"/>
    <property type="match status" value="1"/>
</dbReference>
<dbReference type="PROSITE" id="PS52016">
    <property type="entry name" value="TONB_DEPENDENT_REC_3"/>
    <property type="match status" value="1"/>
</dbReference>
<keyword evidence="2 8" id="KW-0813">Transport</keyword>
<proteinExistence type="inferred from homology"/>
<dbReference type="EMBL" id="JYNY01000092">
    <property type="protein sequence ID" value="KJJ85690.1"/>
    <property type="molecule type" value="Genomic_DNA"/>
</dbReference>
<feature type="domain" description="TonB-dependent receptor-like beta-barrel" evidence="10">
    <location>
        <begin position="201"/>
        <end position="663"/>
    </location>
</feature>
<evidence type="ECO:0000256" key="3">
    <source>
        <dbReference type="ARBA" id="ARBA00022452"/>
    </source>
</evidence>
<evidence type="ECO:0000259" key="11">
    <source>
        <dbReference type="Pfam" id="PF07715"/>
    </source>
</evidence>
<gene>
    <name evidence="12" type="ORF">OMAG_000452</name>
</gene>
<comment type="caution">
    <text evidence="12">The sequence shown here is derived from an EMBL/GenBank/DDBJ whole genome shotgun (WGS) entry which is preliminary data.</text>
</comment>
<dbReference type="InterPro" id="IPR036942">
    <property type="entry name" value="Beta-barrel_TonB_sf"/>
</dbReference>
<dbReference type="GO" id="GO:0044718">
    <property type="term" value="P:siderophore transmembrane transport"/>
    <property type="evidence" value="ECO:0007669"/>
    <property type="project" value="TreeGrafter"/>
</dbReference>
<keyword evidence="13" id="KW-1185">Reference proteome</keyword>
<reference evidence="12 13" key="1">
    <citation type="submission" date="2015-02" db="EMBL/GenBank/DDBJ databases">
        <title>Single-cell genomics of uncultivated deep-branching MTB reveals a conserved set of magnetosome genes.</title>
        <authorList>
            <person name="Kolinko S."/>
            <person name="Richter M."/>
            <person name="Glockner F.O."/>
            <person name="Brachmann A."/>
            <person name="Schuler D."/>
        </authorList>
    </citation>
    <scope>NUCLEOTIDE SEQUENCE [LARGE SCALE GENOMIC DNA]</scope>
    <source>
        <strain evidence="12">SKK-01</strain>
    </source>
</reference>
<evidence type="ECO:0000256" key="6">
    <source>
        <dbReference type="ARBA" id="ARBA00023136"/>
    </source>
</evidence>
<evidence type="ECO:0000256" key="1">
    <source>
        <dbReference type="ARBA" id="ARBA00004571"/>
    </source>
</evidence>
<evidence type="ECO:0000256" key="9">
    <source>
        <dbReference type="RuleBase" id="RU003357"/>
    </source>
</evidence>
<dbReference type="AlphaFoldDB" id="A0A0F0CW85"/>
<evidence type="ECO:0000259" key="10">
    <source>
        <dbReference type="Pfam" id="PF00593"/>
    </source>
</evidence>
<evidence type="ECO:0000256" key="7">
    <source>
        <dbReference type="ARBA" id="ARBA00023237"/>
    </source>
</evidence>
<evidence type="ECO:0000313" key="13">
    <source>
        <dbReference type="Proteomes" id="UP000033428"/>
    </source>
</evidence>
<dbReference type="Proteomes" id="UP000033428">
    <property type="component" value="Unassembled WGS sequence"/>
</dbReference>
<dbReference type="InterPro" id="IPR039426">
    <property type="entry name" value="TonB-dep_rcpt-like"/>
</dbReference>
<accession>A0A0F0CW85</accession>
<evidence type="ECO:0000313" key="12">
    <source>
        <dbReference type="EMBL" id="KJJ85690.1"/>
    </source>
</evidence>
<feature type="domain" description="TonB-dependent receptor plug" evidence="11">
    <location>
        <begin position="77"/>
        <end position="185"/>
    </location>
</feature>
<dbReference type="InterPro" id="IPR012910">
    <property type="entry name" value="Plug_dom"/>
</dbReference>
<evidence type="ECO:0000256" key="8">
    <source>
        <dbReference type="PROSITE-ProRule" id="PRU01360"/>
    </source>
</evidence>
<evidence type="ECO:0000256" key="4">
    <source>
        <dbReference type="ARBA" id="ARBA00022692"/>
    </source>
</evidence>
<keyword evidence="6 8" id="KW-0472">Membrane</keyword>
<keyword evidence="3 8" id="KW-1134">Transmembrane beta strand</keyword>
<keyword evidence="12" id="KW-0675">Receptor</keyword>
<dbReference type="GO" id="GO:0015344">
    <property type="term" value="F:siderophore uptake transmembrane transporter activity"/>
    <property type="evidence" value="ECO:0007669"/>
    <property type="project" value="TreeGrafter"/>
</dbReference>
<keyword evidence="4 8" id="KW-0812">Transmembrane</keyword>
<dbReference type="CDD" id="cd01347">
    <property type="entry name" value="ligand_gated_channel"/>
    <property type="match status" value="1"/>
</dbReference>
<dbReference type="SUPFAM" id="SSF56935">
    <property type="entry name" value="Porins"/>
    <property type="match status" value="1"/>
</dbReference>
<protein>
    <submittedName>
        <fullName evidence="12">TonB-dependent receptor plug</fullName>
    </submittedName>
</protein>
<evidence type="ECO:0000256" key="2">
    <source>
        <dbReference type="ARBA" id="ARBA00022448"/>
    </source>
</evidence>
<dbReference type="Gene3D" id="2.40.170.20">
    <property type="entry name" value="TonB-dependent receptor, beta-barrel domain"/>
    <property type="match status" value="1"/>
</dbReference>
<organism evidence="12 13">
    <name type="scientific">Candidatus Omnitrophus magneticus</name>
    <dbReference type="NCBI Taxonomy" id="1609969"/>
    <lineage>
        <taxon>Bacteria</taxon>
        <taxon>Pseudomonadati</taxon>
        <taxon>Candidatus Omnitrophota</taxon>
        <taxon>Candidatus Omnitrophus</taxon>
    </lineage>
</organism>
<keyword evidence="7 8" id="KW-0998">Cell outer membrane</keyword>
<sequence>MINTRHEGFFYSKNLRRKMREKKIKKIILIMLLLFCFNKPALSLNSENKTDKLEYLEQYQNEKIIVSTPYKFQESALDYPGNITIINEKDIKSQNASNVYELLRKETGIIVRDNTYSGKGVTVDMRGFGDTATSNVLILINGRRINEIDISGTDWAQIPIENVEKIEIVRGAGSVLYGDNASSGVINIITRKGKGAPHLKYGFNAGNYRHTKHYGTSSGSSDFLNWNLFIAREDTDGYRLNSGYEDINFMADTEIFPADFLTIYLSGGYHKDWYGMPGGLQKFEIEKETPRGSTTPNDKAKTETTFFRCSPELTFYDENNEHVVTFDFWGRKRRVSSKTNFDFFGWVEAWDTSQIDSVGSSFKYLFSKNFGNIKNKIAVGADLFHAENRLLSDTPAWLSHNQLRVKKETFGIFAEDKLDITDKFIITGGARQEWTRYIFDQWAGINTYETKEPDEQAFEIGASYKYRTQGRLYIRYSKSFRFPATDEFYSRWSGLNTNLKHQTCDTYETGIKEYFFEHLSTGINFFFMDIHNEIFYDPSQGAFGENGNYDHTQRKGVEFNSQYKINEIFLIYANYTYLNGYFLNGSFAGKKIPMVPEQKFNPGFNITPLKWLEINLSGDYASESYPINDQYNRQSRLKSYFVCNGKIIFKIFNGELFFGINNIFDKEYSETSIANVSGSMVDYFPSPARNYTAGFAVEF</sequence>
<dbReference type="PANTHER" id="PTHR30069:SF27">
    <property type="entry name" value="BLL4766 PROTEIN"/>
    <property type="match status" value="1"/>
</dbReference>
<dbReference type="InterPro" id="IPR037066">
    <property type="entry name" value="Plug_dom_sf"/>
</dbReference>
<dbReference type="PANTHER" id="PTHR30069">
    <property type="entry name" value="TONB-DEPENDENT OUTER MEMBRANE RECEPTOR"/>
    <property type="match status" value="1"/>
</dbReference>
<dbReference type="Gene3D" id="2.170.130.10">
    <property type="entry name" value="TonB-dependent receptor, plug domain"/>
    <property type="match status" value="1"/>
</dbReference>
<evidence type="ECO:0000256" key="5">
    <source>
        <dbReference type="ARBA" id="ARBA00023077"/>
    </source>
</evidence>
<comment type="subcellular location">
    <subcellularLocation>
        <location evidence="1 8">Cell outer membrane</location>
        <topology evidence="1 8">Multi-pass membrane protein</topology>
    </subcellularLocation>
</comment>
<keyword evidence="5 9" id="KW-0798">TonB box</keyword>
<name>A0A0F0CW85_9BACT</name>
<dbReference type="GO" id="GO:0009279">
    <property type="term" value="C:cell outer membrane"/>
    <property type="evidence" value="ECO:0007669"/>
    <property type="project" value="UniProtKB-SubCell"/>
</dbReference>
<comment type="similarity">
    <text evidence="8 9">Belongs to the TonB-dependent receptor family.</text>
</comment>
<dbReference type="Pfam" id="PF00593">
    <property type="entry name" value="TonB_dep_Rec_b-barrel"/>
    <property type="match status" value="1"/>
</dbReference>
<dbReference type="InterPro" id="IPR000531">
    <property type="entry name" value="Beta-barrel_TonB"/>
</dbReference>